<dbReference type="Gene3D" id="3.40.50.150">
    <property type="entry name" value="Vaccinia Virus protein VP39"/>
    <property type="match status" value="1"/>
</dbReference>
<name>A0A382A7E7_9ZZZZ</name>
<dbReference type="AlphaFoldDB" id="A0A382A7E7"/>
<sequence length="241" mass="27787">MELIKLNVGASPIWEKAGWHTLDHKVREQSQHSFGGDAAAIPVPDLSCETVFCSHMFEHIPHTRLEEILLEFNRVLNPDGVLRVLLPDLKKVAEAYVNSDTEFFREAKDEDESLRTDLGFGGMFMNFIVSPGQDTALMNRGLNQFIAGYAHLYSYDFEMMKILLERTGFGDVRKMEFCQSSYPDYEEPLHVKGLEPVWENFNQAFYKKHNLVHRYDDKSGHYEITFKVTGFDRDPLTSLIV</sequence>
<feature type="non-terminal residue" evidence="2">
    <location>
        <position position="241"/>
    </location>
</feature>
<dbReference type="InterPro" id="IPR029063">
    <property type="entry name" value="SAM-dependent_MTases_sf"/>
</dbReference>
<dbReference type="GO" id="GO:0008757">
    <property type="term" value="F:S-adenosylmethionine-dependent methyltransferase activity"/>
    <property type="evidence" value="ECO:0007669"/>
    <property type="project" value="InterPro"/>
</dbReference>
<protein>
    <recommendedName>
        <fullName evidence="1">Methyltransferase type 11 domain-containing protein</fullName>
    </recommendedName>
</protein>
<gene>
    <name evidence="2" type="ORF">METZ01_LOCUS150015</name>
</gene>
<evidence type="ECO:0000259" key="1">
    <source>
        <dbReference type="Pfam" id="PF08241"/>
    </source>
</evidence>
<proteinExistence type="predicted"/>
<dbReference type="EMBL" id="UINC01024124">
    <property type="protein sequence ID" value="SVA97161.1"/>
    <property type="molecule type" value="Genomic_DNA"/>
</dbReference>
<organism evidence="2">
    <name type="scientific">marine metagenome</name>
    <dbReference type="NCBI Taxonomy" id="408172"/>
    <lineage>
        <taxon>unclassified sequences</taxon>
        <taxon>metagenomes</taxon>
        <taxon>ecological metagenomes</taxon>
    </lineage>
</organism>
<dbReference type="SUPFAM" id="SSF53335">
    <property type="entry name" value="S-adenosyl-L-methionine-dependent methyltransferases"/>
    <property type="match status" value="1"/>
</dbReference>
<accession>A0A382A7E7</accession>
<dbReference type="InterPro" id="IPR013216">
    <property type="entry name" value="Methyltransf_11"/>
</dbReference>
<evidence type="ECO:0000313" key="2">
    <source>
        <dbReference type="EMBL" id="SVA97161.1"/>
    </source>
</evidence>
<dbReference type="Pfam" id="PF08241">
    <property type="entry name" value="Methyltransf_11"/>
    <property type="match status" value="1"/>
</dbReference>
<reference evidence="2" key="1">
    <citation type="submission" date="2018-05" db="EMBL/GenBank/DDBJ databases">
        <authorList>
            <person name="Lanie J.A."/>
            <person name="Ng W.-L."/>
            <person name="Kazmierczak K.M."/>
            <person name="Andrzejewski T.M."/>
            <person name="Davidsen T.M."/>
            <person name="Wayne K.J."/>
            <person name="Tettelin H."/>
            <person name="Glass J.I."/>
            <person name="Rusch D."/>
            <person name="Podicherti R."/>
            <person name="Tsui H.-C.T."/>
            <person name="Winkler M.E."/>
        </authorList>
    </citation>
    <scope>NUCLEOTIDE SEQUENCE</scope>
</reference>
<feature type="domain" description="Methyltransferase type 11" evidence="1">
    <location>
        <begin position="33"/>
        <end position="82"/>
    </location>
</feature>